<evidence type="ECO:0000313" key="2">
    <source>
        <dbReference type="Proteomes" id="UP000373149"/>
    </source>
</evidence>
<proteinExistence type="predicted"/>
<dbReference type="RefSeq" id="WP_152866749.1">
    <property type="nucleotide sequence ID" value="NZ_JBFBAN010000037.1"/>
</dbReference>
<evidence type="ECO:0000313" key="1">
    <source>
        <dbReference type="EMBL" id="MPY52539.1"/>
    </source>
</evidence>
<comment type="caution">
    <text evidence="1">The sequence shown here is derived from an EMBL/GenBank/DDBJ whole genome shotgun (WGS) entry which is preliminary data.</text>
</comment>
<gene>
    <name evidence="1" type="ORF">FPZ41_29810</name>
</gene>
<reference evidence="1 2" key="1">
    <citation type="submission" date="2019-09" db="EMBL/GenBank/DDBJ databases">
        <authorList>
            <person name="Duangmal K."/>
            <person name="Teo W.F.A."/>
            <person name="Lipun K."/>
        </authorList>
    </citation>
    <scope>NUCLEOTIDE SEQUENCE [LARGE SCALE GENOMIC DNA]</scope>
    <source>
        <strain evidence="1 2">K1PN6</strain>
    </source>
</reference>
<dbReference type="AlphaFoldDB" id="A0A5N8WZ41"/>
<keyword evidence="2" id="KW-1185">Reference proteome</keyword>
<dbReference type="EMBL" id="VMNX01000141">
    <property type="protein sequence ID" value="MPY52539.1"/>
    <property type="molecule type" value="Genomic_DNA"/>
</dbReference>
<sequence>MRLRDAVRIRDVARIRDVVRRGSTRVEPDFAGRVHSELAADLPDEDLGEYLYDCIDMYRMGSKPRCEEVEYLGMVQEAIDRIEEGR</sequence>
<organism evidence="1 2">
    <name type="scientific">Streptomyces acidicola</name>
    <dbReference type="NCBI Taxonomy" id="2596892"/>
    <lineage>
        <taxon>Bacteria</taxon>
        <taxon>Bacillati</taxon>
        <taxon>Actinomycetota</taxon>
        <taxon>Actinomycetes</taxon>
        <taxon>Kitasatosporales</taxon>
        <taxon>Streptomycetaceae</taxon>
        <taxon>Streptomyces</taxon>
    </lineage>
</organism>
<protein>
    <submittedName>
        <fullName evidence="1">Uncharacterized protein</fullName>
    </submittedName>
</protein>
<dbReference type="Proteomes" id="UP000373149">
    <property type="component" value="Unassembled WGS sequence"/>
</dbReference>
<accession>A0A5N8WZ41</accession>
<name>A0A5N8WZ41_9ACTN</name>